<evidence type="ECO:0000313" key="1">
    <source>
        <dbReference type="EMBL" id="ROS01418.1"/>
    </source>
</evidence>
<gene>
    <name evidence="1" type="ORF">EDC56_1859</name>
</gene>
<name>A0A3N2DNN1_9GAMM</name>
<sequence length="71" mass="7736">MYMCIGPPSVGAARFTSSTRVSEAFYSVIDSTLTVGDEAVSATLSRHDKRVLFKRDKNVGGDPADGKRRKQ</sequence>
<organism evidence="1 2">
    <name type="scientific">Sinobacterium caligoides</name>
    <dbReference type="NCBI Taxonomy" id="933926"/>
    <lineage>
        <taxon>Bacteria</taxon>
        <taxon>Pseudomonadati</taxon>
        <taxon>Pseudomonadota</taxon>
        <taxon>Gammaproteobacteria</taxon>
        <taxon>Cellvibrionales</taxon>
        <taxon>Spongiibacteraceae</taxon>
        <taxon>Sinobacterium</taxon>
    </lineage>
</organism>
<keyword evidence="2" id="KW-1185">Reference proteome</keyword>
<comment type="caution">
    <text evidence="1">The sequence shown here is derived from an EMBL/GenBank/DDBJ whole genome shotgun (WGS) entry which is preliminary data.</text>
</comment>
<evidence type="ECO:0000313" key="2">
    <source>
        <dbReference type="Proteomes" id="UP000275394"/>
    </source>
</evidence>
<dbReference type="EMBL" id="RKHR01000004">
    <property type="protein sequence ID" value="ROS01418.1"/>
    <property type="molecule type" value="Genomic_DNA"/>
</dbReference>
<protein>
    <submittedName>
        <fullName evidence="1">Uncharacterized protein</fullName>
    </submittedName>
</protein>
<dbReference type="Proteomes" id="UP000275394">
    <property type="component" value="Unassembled WGS sequence"/>
</dbReference>
<reference evidence="1 2" key="1">
    <citation type="submission" date="2018-11" db="EMBL/GenBank/DDBJ databases">
        <title>Genomic Encyclopedia of Type Strains, Phase IV (KMG-IV): sequencing the most valuable type-strain genomes for metagenomic binning, comparative biology and taxonomic classification.</title>
        <authorList>
            <person name="Goeker M."/>
        </authorList>
    </citation>
    <scope>NUCLEOTIDE SEQUENCE [LARGE SCALE GENOMIC DNA]</scope>
    <source>
        <strain evidence="1 2">DSM 100316</strain>
    </source>
</reference>
<dbReference type="AlphaFoldDB" id="A0A3N2DNN1"/>
<accession>A0A3N2DNN1</accession>
<proteinExistence type="predicted"/>